<dbReference type="EMBL" id="CSTD01000005">
    <property type="protein sequence ID" value="CPR12828.1"/>
    <property type="molecule type" value="Genomic_DNA"/>
</dbReference>
<evidence type="ECO:0000313" key="2">
    <source>
        <dbReference type="Proteomes" id="UP000198875"/>
    </source>
</evidence>
<dbReference type="AlphaFoldDB" id="A0A0U0WCZ3"/>
<sequence length="56" mass="6177">MTVERGRTRCPRCMAWANYRFLENGENLLEYAVNCEACGNLHSEVASVPTAQTAAA</sequence>
<proteinExistence type="predicted"/>
<gene>
    <name evidence="1" type="ORF">BN971_04134</name>
</gene>
<name>A0A0U0WCZ3_MYCBE</name>
<evidence type="ECO:0000313" key="1">
    <source>
        <dbReference type="EMBL" id="CPR12828.1"/>
    </source>
</evidence>
<protein>
    <submittedName>
        <fullName evidence="1">Uncharacterized protein</fullName>
    </submittedName>
</protein>
<reference evidence="1 2" key="1">
    <citation type="submission" date="2015-03" db="EMBL/GenBank/DDBJ databases">
        <authorList>
            <person name="Murphy D."/>
        </authorList>
    </citation>
    <scope>NUCLEOTIDE SEQUENCE [LARGE SCALE GENOMIC DNA]</scope>
    <source>
        <strain evidence="1 2">DSM 44277</strain>
    </source>
</reference>
<accession>A0A0U0WCZ3</accession>
<organism evidence="1 2">
    <name type="scientific">Mycobacterium bohemicum DSM 44277</name>
    <dbReference type="NCBI Taxonomy" id="1236609"/>
    <lineage>
        <taxon>Bacteria</taxon>
        <taxon>Bacillati</taxon>
        <taxon>Actinomycetota</taxon>
        <taxon>Actinomycetes</taxon>
        <taxon>Mycobacteriales</taxon>
        <taxon>Mycobacteriaceae</taxon>
        <taxon>Mycobacterium</taxon>
    </lineage>
</organism>
<dbReference type="Proteomes" id="UP000198875">
    <property type="component" value="Unassembled WGS sequence"/>
</dbReference>